<feature type="compositionally biased region" description="Pro residues" evidence="2">
    <location>
        <begin position="81"/>
        <end position="91"/>
    </location>
</feature>
<evidence type="ECO:0000256" key="1">
    <source>
        <dbReference type="SAM" id="Coils"/>
    </source>
</evidence>
<feature type="region of interest" description="Disordered" evidence="2">
    <location>
        <begin position="1"/>
        <end position="98"/>
    </location>
</feature>
<keyword evidence="1" id="KW-0175">Coiled coil</keyword>
<gene>
    <name evidence="3" type="ORF">g.2148</name>
</gene>
<evidence type="ECO:0000256" key="2">
    <source>
        <dbReference type="SAM" id="MobiDB-lite"/>
    </source>
</evidence>
<feature type="compositionally biased region" description="Pro residues" evidence="2">
    <location>
        <begin position="768"/>
        <end position="779"/>
    </location>
</feature>
<name>A0A1D2A831_AUXPR</name>
<reference evidence="3" key="1">
    <citation type="submission" date="2015-08" db="EMBL/GenBank/DDBJ databases">
        <authorList>
            <person name="Babu N.S."/>
            <person name="Beckwith C.J."/>
            <person name="Beseler K.G."/>
            <person name="Brison A."/>
            <person name="Carone J.V."/>
            <person name="Caskin T.P."/>
            <person name="Diamond M."/>
            <person name="Durham M.E."/>
            <person name="Foxe J.M."/>
            <person name="Go M."/>
            <person name="Henderson B.A."/>
            <person name="Jones I.B."/>
            <person name="McGettigan J.A."/>
            <person name="Micheletti S.J."/>
            <person name="Nasrallah M.E."/>
            <person name="Ortiz D."/>
            <person name="Piller C.R."/>
            <person name="Privatt S.R."/>
            <person name="Schneider S.L."/>
            <person name="Sharp S."/>
            <person name="Smith T.C."/>
            <person name="Stanton J.D."/>
            <person name="Ullery H.E."/>
            <person name="Wilson R.J."/>
            <person name="Serrano M.G."/>
            <person name="Buck G."/>
            <person name="Lee V."/>
            <person name="Wang Y."/>
            <person name="Carvalho R."/>
            <person name="Voegtly L."/>
            <person name="Shi R."/>
            <person name="Duckworth R."/>
            <person name="Johnson A."/>
            <person name="Loviza R."/>
            <person name="Walstead R."/>
            <person name="Shah Z."/>
            <person name="Kiflezghi M."/>
            <person name="Wade K."/>
            <person name="Ball S.L."/>
            <person name="Bradley K.W."/>
            <person name="Asai D.J."/>
            <person name="Bowman C.A."/>
            <person name="Russell D.A."/>
            <person name="Pope W.H."/>
            <person name="Jacobs-Sera D."/>
            <person name="Hendrix R.W."/>
            <person name="Hatfull G.F."/>
        </authorList>
    </citation>
    <scope>NUCLEOTIDE SEQUENCE</scope>
</reference>
<feature type="compositionally biased region" description="Low complexity" evidence="2">
    <location>
        <begin position="672"/>
        <end position="681"/>
    </location>
</feature>
<feature type="compositionally biased region" description="Basic and acidic residues" evidence="2">
    <location>
        <begin position="13"/>
        <end position="22"/>
    </location>
</feature>
<dbReference type="EMBL" id="GDKF01003288">
    <property type="protein sequence ID" value="JAT75334.1"/>
    <property type="molecule type" value="Transcribed_RNA"/>
</dbReference>
<feature type="region of interest" description="Disordered" evidence="2">
    <location>
        <begin position="112"/>
        <end position="148"/>
    </location>
</feature>
<feature type="compositionally biased region" description="Low complexity" evidence="2">
    <location>
        <begin position="652"/>
        <end position="663"/>
    </location>
</feature>
<feature type="coiled-coil region" evidence="1">
    <location>
        <begin position="829"/>
        <end position="919"/>
    </location>
</feature>
<feature type="compositionally biased region" description="Polar residues" evidence="2">
    <location>
        <begin position="47"/>
        <end position="58"/>
    </location>
</feature>
<dbReference type="Gene3D" id="1.10.287.1490">
    <property type="match status" value="1"/>
</dbReference>
<evidence type="ECO:0000313" key="3">
    <source>
        <dbReference type="EMBL" id="JAT75334.1"/>
    </source>
</evidence>
<feature type="region of interest" description="Disordered" evidence="2">
    <location>
        <begin position="264"/>
        <end position="377"/>
    </location>
</feature>
<feature type="compositionally biased region" description="Low complexity" evidence="2">
    <location>
        <begin position="131"/>
        <end position="148"/>
    </location>
</feature>
<feature type="compositionally biased region" description="Low complexity" evidence="2">
    <location>
        <begin position="429"/>
        <end position="448"/>
    </location>
</feature>
<dbReference type="CDD" id="cd14688">
    <property type="entry name" value="bZIP_YAP"/>
    <property type="match status" value="1"/>
</dbReference>
<accession>A0A1D2A831</accession>
<dbReference type="AlphaFoldDB" id="A0A1D2A831"/>
<organism evidence="3">
    <name type="scientific">Auxenochlorella protothecoides</name>
    <name type="common">Green microalga</name>
    <name type="synonym">Chlorella protothecoides</name>
    <dbReference type="NCBI Taxonomy" id="3075"/>
    <lineage>
        <taxon>Eukaryota</taxon>
        <taxon>Viridiplantae</taxon>
        <taxon>Chlorophyta</taxon>
        <taxon>core chlorophytes</taxon>
        <taxon>Trebouxiophyceae</taxon>
        <taxon>Chlorellales</taxon>
        <taxon>Chlorellaceae</taxon>
        <taxon>Auxenochlorella</taxon>
    </lineage>
</organism>
<feature type="compositionally biased region" description="Low complexity" evidence="2">
    <location>
        <begin position="780"/>
        <end position="791"/>
    </location>
</feature>
<feature type="compositionally biased region" description="Low complexity" evidence="2">
    <location>
        <begin position="730"/>
        <end position="767"/>
    </location>
</feature>
<feature type="region of interest" description="Disordered" evidence="2">
    <location>
        <begin position="396"/>
        <end position="804"/>
    </location>
</feature>
<protein>
    <submittedName>
        <fullName evidence="3">Uncharacterized protein</fullName>
    </submittedName>
</protein>
<feature type="compositionally biased region" description="Low complexity" evidence="2">
    <location>
        <begin position="620"/>
        <end position="643"/>
    </location>
</feature>
<feature type="compositionally biased region" description="Polar residues" evidence="2">
    <location>
        <begin position="27"/>
        <end position="38"/>
    </location>
</feature>
<sequence length="1031" mass="106627">MEGHGPHTNLIERAIEVAKSCHDAQAAPTNSSGQSSASLERARPATSVAQRETPSTLRPATYTPWKPSVDVDLTRDANSFPPRPSTSPPQGPIAGSPAAAAAMVELEMVGSAGRDPRRCVPRQDPLPIKTSGRPLPGPGSSPAGRACPSAVSAPLSSGVLQSLGLAQYLKHLLSRCGECPVAWSEMACCLLHLEALGLLHIQSTSHGVAPGVLDRLMWVLGILYTLWRAHFLTLGRATTPAAGRAAAAAEAVKVEALAEARVEGGCPTPAPTARLSMKPASERGRPEEVQAPALCPAPEPSTAARSSGGKRRGTRPPQHLGLAPAGPRERDGASSLPGADGAHPPTTQGVSAAEGRGTGAAGDARCGGKAHPMRGGGAPAVTAAGYLPTRDACGATSACTKPGSKMRPGKQPYTLLRSSPRLAAKESADVGSPKSDDSPGSPDWGSDSTPHAAPLHGKTRWAERGHGTGGRGGPKLHSDPRGKVLELTGGAAEGGGAEGSIPRRRETSVTNIPAQARLRLGSRVRPSPAAPAVQRPWAPPPLQRQWPECLKRKRSGSPGVSQATAPTKGPEPAPSGAVLSPLARQPGGNFRKAPPVPCEDLTSTLEPLHAGAALPGGAGAKEAAPALPGQASAAAPAAQVSVLQHEHPQGPTPAQQAPASTSPCQGGRKEAASCAPLSPLAPCQPPAPTPRGGASGEHVPQFGGFPGVRLEAAPPPDLGGEAEASDPARAAPGSIPPSADAASPAWWQAAPPAAPPTTTTAPAAQDAPRPPASLEPPPAGQAGRPSAAAPRPADPLRRASSDAAQATIDDLEGQLVMARSMVAKLTKHLKAADAQIRDHVTEISELAQQEAENFAYRNRLQQREAELEQREAELEQREAEVQEKQAGLQQGVQVTAQGHEASEARLKEREAALIEIEARVRARAARLHDWSTQLTQSRSDLLGRLAAIQDWERSTTRWGAASLAARENWVVACVGVLTKREDDAKALLESLTNLASMLEREVASSDAVNPQVLASLRTTCVLLEQVRLRWS</sequence>
<proteinExistence type="predicted"/>